<reference evidence="1" key="1">
    <citation type="submission" date="2021-02" db="EMBL/GenBank/DDBJ databases">
        <authorList>
            <person name="Nowell W R."/>
        </authorList>
    </citation>
    <scope>NUCLEOTIDE SEQUENCE</scope>
</reference>
<gene>
    <name evidence="2" type="ORF">OKA104_LOCUS26399</name>
    <name evidence="1" type="ORF">OXD698_LOCUS24460</name>
</gene>
<evidence type="ECO:0000313" key="3">
    <source>
        <dbReference type="Proteomes" id="UP000663844"/>
    </source>
</evidence>
<dbReference type="Proteomes" id="UP000663844">
    <property type="component" value="Unassembled WGS sequence"/>
</dbReference>
<comment type="caution">
    <text evidence="1">The sequence shown here is derived from an EMBL/GenBank/DDBJ whole genome shotgun (WGS) entry which is preliminary data.</text>
</comment>
<dbReference type="EMBL" id="CAJOAZ010002251">
    <property type="protein sequence ID" value="CAF3910617.1"/>
    <property type="molecule type" value="Genomic_DNA"/>
</dbReference>
<dbReference type="Proteomes" id="UP000663881">
    <property type="component" value="Unassembled WGS sequence"/>
</dbReference>
<protein>
    <submittedName>
        <fullName evidence="1">Uncharacterized protein</fullName>
    </submittedName>
</protein>
<evidence type="ECO:0000313" key="2">
    <source>
        <dbReference type="EMBL" id="CAF3941282.1"/>
    </source>
</evidence>
<dbReference type="AlphaFoldDB" id="A0A819I3Y7"/>
<organism evidence="1 3">
    <name type="scientific">Adineta steineri</name>
    <dbReference type="NCBI Taxonomy" id="433720"/>
    <lineage>
        <taxon>Eukaryota</taxon>
        <taxon>Metazoa</taxon>
        <taxon>Spiralia</taxon>
        <taxon>Gnathifera</taxon>
        <taxon>Rotifera</taxon>
        <taxon>Eurotatoria</taxon>
        <taxon>Bdelloidea</taxon>
        <taxon>Adinetida</taxon>
        <taxon>Adinetidae</taxon>
        <taxon>Adineta</taxon>
    </lineage>
</organism>
<evidence type="ECO:0000313" key="1">
    <source>
        <dbReference type="EMBL" id="CAF3910617.1"/>
    </source>
</evidence>
<name>A0A819I3Y7_9BILA</name>
<sequence length="279" mass="32928">MAGTYDSKQQRISDRIKCIAFREARDDSATFITRQWIVGKISRNASQDLIRDATGKQKRSSYALVKGIATKHKEHVTSKTIDNYRHREGLKPFHVIPKPLKTETHISNRLWLCDWLRDWAQEDFFHLAPSDEFYVWTIRRPNYQNDRVWARSTEDIEDNQRYREMVTFVHDKAPCMRANMTQHLLKDNDITFWGNDIWPGNSPDLNVAVHIGTKIKDEVERKLLSETDENRLKQETLEKHLVDVLTNMESNVELFENLLCSYPSRPQAVRNANRRHTDY</sequence>
<accession>A0A819I3Y7</accession>
<dbReference type="GO" id="GO:0003676">
    <property type="term" value="F:nucleic acid binding"/>
    <property type="evidence" value="ECO:0007669"/>
    <property type="project" value="InterPro"/>
</dbReference>
<dbReference type="InterPro" id="IPR036397">
    <property type="entry name" value="RNaseH_sf"/>
</dbReference>
<dbReference type="Gene3D" id="3.30.420.10">
    <property type="entry name" value="Ribonuclease H-like superfamily/Ribonuclease H"/>
    <property type="match status" value="1"/>
</dbReference>
<proteinExistence type="predicted"/>
<dbReference type="EMBL" id="CAJOAY010002311">
    <property type="protein sequence ID" value="CAF3941282.1"/>
    <property type="molecule type" value="Genomic_DNA"/>
</dbReference>